<dbReference type="AlphaFoldDB" id="A0A8T8SKK8"/>
<dbReference type="EMBL" id="LWDF02000802">
    <property type="protein sequence ID" value="KAE8242538.1"/>
    <property type="molecule type" value="Genomic_DNA"/>
</dbReference>
<protein>
    <submittedName>
        <fullName evidence="1">Uncharacterized protein</fullName>
    </submittedName>
</protein>
<accession>A0A8T8SKK8</accession>
<reference evidence="1" key="1">
    <citation type="submission" date="2016-04" db="EMBL/GenBank/DDBJ databases">
        <authorList>
            <person name="Nguyen H.D."/>
            <person name="Samba Siva P."/>
            <person name="Cullis J."/>
            <person name="Levesque C.A."/>
            <person name="Hambleton S."/>
        </authorList>
    </citation>
    <scope>NUCLEOTIDE SEQUENCE</scope>
    <source>
        <strain evidence="1">DAOMC 236416</strain>
    </source>
</reference>
<name>A0A8T8SKK8_9BASI</name>
<comment type="caution">
    <text evidence="1">The sequence shown here is derived from an EMBL/GenBank/DDBJ whole genome shotgun (WGS) entry which is preliminary data.</text>
</comment>
<sequence>ATAWRHRHAFLDDFDIYCEAAFHMNKPGANDQGLFDRLSSYLRNEERMNRTPYAAQSALQLQCLLLLSFYTGLRPSSLVQYERGSSFAKLEDVKIIKSSRFSFTIELDIKTLKGWNRISKGAHTQKWVIHSASKVQPLGAISRRFETTTTFIANQFSRQRSLGLTTKAVLIGSAPIFGFA</sequence>
<feature type="non-terminal residue" evidence="1">
    <location>
        <position position="1"/>
    </location>
</feature>
<evidence type="ECO:0000313" key="1">
    <source>
        <dbReference type="EMBL" id="KAE8242538.1"/>
    </source>
</evidence>
<organism evidence="1 2">
    <name type="scientific">Tilletia indica</name>
    <dbReference type="NCBI Taxonomy" id="43049"/>
    <lineage>
        <taxon>Eukaryota</taxon>
        <taxon>Fungi</taxon>
        <taxon>Dikarya</taxon>
        <taxon>Basidiomycota</taxon>
        <taxon>Ustilaginomycotina</taxon>
        <taxon>Exobasidiomycetes</taxon>
        <taxon>Tilletiales</taxon>
        <taxon>Tilletiaceae</taxon>
        <taxon>Tilletia</taxon>
    </lineage>
</organism>
<keyword evidence="2" id="KW-1185">Reference proteome</keyword>
<evidence type="ECO:0000313" key="2">
    <source>
        <dbReference type="Proteomes" id="UP000077521"/>
    </source>
</evidence>
<gene>
    <name evidence="1" type="ORF">A4X13_0g7116</name>
</gene>
<reference evidence="1" key="2">
    <citation type="journal article" date="2019" name="IMA Fungus">
        <title>Genome sequencing and comparison of five Tilletia species to identify candidate genes for the detection of regulated species infecting wheat.</title>
        <authorList>
            <person name="Nguyen H.D.T."/>
            <person name="Sultana T."/>
            <person name="Kesanakurti P."/>
            <person name="Hambleton S."/>
        </authorList>
    </citation>
    <scope>NUCLEOTIDE SEQUENCE</scope>
    <source>
        <strain evidence="1">DAOMC 236416</strain>
    </source>
</reference>
<dbReference type="Proteomes" id="UP000077521">
    <property type="component" value="Unassembled WGS sequence"/>
</dbReference>
<proteinExistence type="predicted"/>